<gene>
    <name evidence="2" type="ORF">NCTC12722_01243</name>
</gene>
<proteinExistence type="predicted"/>
<name>A0A380W576_AFIFE</name>
<dbReference type="Proteomes" id="UP000254343">
    <property type="component" value="Unassembled WGS sequence"/>
</dbReference>
<dbReference type="InterPro" id="IPR004143">
    <property type="entry name" value="BPL_LPL_catalytic"/>
</dbReference>
<evidence type="ECO:0000313" key="2">
    <source>
        <dbReference type="EMBL" id="SUU84060.1"/>
    </source>
</evidence>
<evidence type="ECO:0000259" key="1">
    <source>
        <dbReference type="Pfam" id="PF16917"/>
    </source>
</evidence>
<organism evidence="2 3">
    <name type="scientific">Afipia felis</name>
    <name type="common">Cat scratch disease bacillus</name>
    <dbReference type="NCBI Taxonomy" id="1035"/>
    <lineage>
        <taxon>Bacteria</taxon>
        <taxon>Pseudomonadati</taxon>
        <taxon>Pseudomonadota</taxon>
        <taxon>Alphaproteobacteria</taxon>
        <taxon>Hyphomicrobiales</taxon>
        <taxon>Nitrobacteraceae</taxon>
        <taxon>Afipia</taxon>
    </lineage>
</organism>
<dbReference type="InterPro" id="IPR045864">
    <property type="entry name" value="aa-tRNA-synth_II/BPL/LPL"/>
</dbReference>
<feature type="domain" description="BPL/LPL catalytic" evidence="1">
    <location>
        <begin position="13"/>
        <end position="194"/>
    </location>
</feature>
<dbReference type="Gene3D" id="3.30.930.10">
    <property type="entry name" value="Bira Bifunctional Protein, Domain 2"/>
    <property type="match status" value="1"/>
</dbReference>
<reference evidence="2 3" key="1">
    <citation type="submission" date="2018-06" db="EMBL/GenBank/DDBJ databases">
        <authorList>
            <consortium name="Pathogen Informatics"/>
            <person name="Doyle S."/>
        </authorList>
    </citation>
    <scope>NUCLEOTIDE SEQUENCE [LARGE SCALE GENOMIC DNA]</scope>
    <source>
        <strain evidence="2 3">NCTC12722</strain>
    </source>
</reference>
<dbReference type="Pfam" id="PF16917">
    <property type="entry name" value="BPL_LplA_LipB_2"/>
    <property type="match status" value="1"/>
</dbReference>
<dbReference type="OrthoDB" id="7657788at2"/>
<evidence type="ECO:0000313" key="3">
    <source>
        <dbReference type="Proteomes" id="UP000254343"/>
    </source>
</evidence>
<dbReference type="EMBL" id="UIGB01000001">
    <property type="protein sequence ID" value="SUU84060.1"/>
    <property type="molecule type" value="Genomic_DNA"/>
</dbReference>
<dbReference type="AlphaFoldDB" id="A0A380W576"/>
<accession>A0A380W576</accession>
<dbReference type="RefSeq" id="WP_002718840.1">
    <property type="nucleotide sequence ID" value="NZ_UFSI01000001.1"/>
</dbReference>
<dbReference type="SUPFAM" id="SSF55681">
    <property type="entry name" value="Class II aaRS and biotin synthetases"/>
    <property type="match status" value="1"/>
</dbReference>
<sequence>MRVRAPFEQVLSLPPPFELVTLRERASAFAHAVEIAPQRGAGTLVYVGCFDLAEFAVVLEPEEPLSMARRAFYAGMVALCDALLAYAPPQKMVTVDWPDTIRVDGGLLGGGQLGWPPGAPEDEPPPWLVFGAMVRTVSMTGEESGVHPLATALEQEGFDDVGASNLTEAFARHLMAAIHGWQVDGFDSVGRAFVERLPRTAGTHYQIADNGDLLVMHAGRTDVGRSVLLPALRAPSWLDPQTGGPRL</sequence>
<protein>
    <recommendedName>
        <fullName evidence="1">BPL/LPL catalytic domain-containing protein</fullName>
    </recommendedName>
</protein>